<evidence type="ECO:0000256" key="6">
    <source>
        <dbReference type="ARBA" id="ARBA00022840"/>
    </source>
</evidence>
<comment type="similarity">
    <text evidence="1 8">Belongs to the FGGY kinase family.</text>
</comment>
<evidence type="ECO:0000256" key="2">
    <source>
        <dbReference type="ARBA" id="ARBA00022629"/>
    </source>
</evidence>
<feature type="domain" description="Carbohydrate kinase FGGY N-terminal" evidence="10">
    <location>
        <begin position="28"/>
        <end position="271"/>
    </location>
</feature>
<dbReference type="GO" id="GO:0042732">
    <property type="term" value="P:D-xylose metabolic process"/>
    <property type="evidence" value="ECO:0007669"/>
    <property type="project" value="UniProtKB-KW"/>
</dbReference>
<evidence type="ECO:0000256" key="9">
    <source>
        <dbReference type="RuleBase" id="RU364073"/>
    </source>
</evidence>
<evidence type="ECO:0000256" key="5">
    <source>
        <dbReference type="ARBA" id="ARBA00022777"/>
    </source>
</evidence>
<evidence type="ECO:0000313" key="12">
    <source>
        <dbReference type="EMBL" id="HDP78614.1"/>
    </source>
</evidence>
<keyword evidence="2 9" id="KW-0859">Xylose metabolism</keyword>
<dbReference type="Proteomes" id="UP000886198">
    <property type="component" value="Unassembled WGS sequence"/>
</dbReference>
<dbReference type="SUPFAM" id="SSF53067">
    <property type="entry name" value="Actin-like ATPase domain"/>
    <property type="match status" value="2"/>
</dbReference>
<gene>
    <name evidence="9 12" type="primary">xylB</name>
    <name evidence="12" type="ORF">ENN47_10640</name>
</gene>
<comment type="caution">
    <text evidence="12">The sequence shown here is derived from an EMBL/GenBank/DDBJ whole genome shotgun (WGS) entry which is preliminary data.</text>
</comment>
<evidence type="ECO:0000256" key="4">
    <source>
        <dbReference type="ARBA" id="ARBA00022741"/>
    </source>
</evidence>
<dbReference type="InterPro" id="IPR043129">
    <property type="entry name" value="ATPase_NBD"/>
</dbReference>
<protein>
    <recommendedName>
        <fullName evidence="9">Xylulose kinase</fullName>
        <shortName evidence="9">Xylulokinase</shortName>
        <ecNumber evidence="9">2.7.1.17</ecNumber>
    </recommendedName>
</protein>
<evidence type="ECO:0000259" key="11">
    <source>
        <dbReference type="Pfam" id="PF02782"/>
    </source>
</evidence>
<dbReference type="InterPro" id="IPR006000">
    <property type="entry name" value="Xylulokinase"/>
</dbReference>
<dbReference type="InterPro" id="IPR018485">
    <property type="entry name" value="FGGY_C"/>
</dbReference>
<reference evidence="12" key="1">
    <citation type="journal article" date="2020" name="mSystems">
        <title>Genome- and Community-Level Interaction Insights into Carbon Utilization and Element Cycling Functions of Hydrothermarchaeota in Hydrothermal Sediment.</title>
        <authorList>
            <person name="Zhou Z."/>
            <person name="Liu Y."/>
            <person name="Xu W."/>
            <person name="Pan J."/>
            <person name="Luo Z.H."/>
            <person name="Li M."/>
        </authorList>
    </citation>
    <scope>NUCLEOTIDE SEQUENCE [LARGE SCALE GENOMIC DNA]</scope>
    <source>
        <strain evidence="12">SpSt-1179</strain>
    </source>
</reference>
<dbReference type="InterPro" id="IPR018483">
    <property type="entry name" value="Carb_kinase_FGGY_CS"/>
</dbReference>
<evidence type="ECO:0000256" key="8">
    <source>
        <dbReference type="RuleBase" id="RU003733"/>
    </source>
</evidence>
<dbReference type="PANTHER" id="PTHR43095:SF5">
    <property type="entry name" value="XYLULOSE KINASE"/>
    <property type="match status" value="1"/>
</dbReference>
<keyword evidence="3 8" id="KW-0808">Transferase</keyword>
<keyword evidence="4 9" id="KW-0547">Nucleotide-binding</keyword>
<evidence type="ECO:0000259" key="10">
    <source>
        <dbReference type="Pfam" id="PF00370"/>
    </source>
</evidence>
<dbReference type="EC" id="2.7.1.17" evidence="9"/>
<evidence type="ECO:0000256" key="3">
    <source>
        <dbReference type="ARBA" id="ARBA00022679"/>
    </source>
</evidence>
<dbReference type="InterPro" id="IPR050406">
    <property type="entry name" value="FGGY_Carb_Kinase"/>
</dbReference>
<feature type="domain" description="Carbohydrate kinase FGGY C-terminal" evidence="11">
    <location>
        <begin position="281"/>
        <end position="469"/>
    </location>
</feature>
<dbReference type="NCBIfam" id="TIGR01312">
    <property type="entry name" value="XylB"/>
    <property type="match status" value="1"/>
</dbReference>
<name>A0A7C1CV37_9BACT</name>
<dbReference type="Gene3D" id="3.30.420.40">
    <property type="match status" value="2"/>
</dbReference>
<comment type="catalytic activity">
    <reaction evidence="9">
        <text>D-xylulose + ATP = D-xylulose 5-phosphate + ADP + H(+)</text>
        <dbReference type="Rhea" id="RHEA:10964"/>
        <dbReference type="ChEBI" id="CHEBI:15378"/>
        <dbReference type="ChEBI" id="CHEBI:17140"/>
        <dbReference type="ChEBI" id="CHEBI:30616"/>
        <dbReference type="ChEBI" id="CHEBI:57737"/>
        <dbReference type="ChEBI" id="CHEBI:456216"/>
        <dbReference type="EC" id="2.7.1.17"/>
    </reaction>
</comment>
<dbReference type="GO" id="GO:0005997">
    <property type="term" value="P:xylulose metabolic process"/>
    <property type="evidence" value="ECO:0007669"/>
    <property type="project" value="InterPro"/>
</dbReference>
<evidence type="ECO:0000256" key="7">
    <source>
        <dbReference type="ARBA" id="ARBA00023277"/>
    </source>
</evidence>
<dbReference type="Pfam" id="PF00370">
    <property type="entry name" value="FGGY_N"/>
    <property type="match status" value="1"/>
</dbReference>
<keyword evidence="5 8" id="KW-0418">Kinase</keyword>
<dbReference type="PIRSF" id="PIRSF000538">
    <property type="entry name" value="GlpK"/>
    <property type="match status" value="1"/>
</dbReference>
<dbReference type="PANTHER" id="PTHR43095">
    <property type="entry name" value="SUGAR KINASE"/>
    <property type="match status" value="1"/>
</dbReference>
<evidence type="ECO:0000256" key="1">
    <source>
        <dbReference type="ARBA" id="ARBA00009156"/>
    </source>
</evidence>
<dbReference type="InterPro" id="IPR000577">
    <property type="entry name" value="Carb_kinase_FGGY"/>
</dbReference>
<dbReference type="Pfam" id="PF02782">
    <property type="entry name" value="FGGY_C"/>
    <property type="match status" value="1"/>
</dbReference>
<dbReference type="AlphaFoldDB" id="A0A7C1CV37"/>
<dbReference type="CDD" id="cd07808">
    <property type="entry name" value="ASKHA_NBD_FGGY_EcXK-like"/>
    <property type="match status" value="1"/>
</dbReference>
<accession>A0A7C1CV37</accession>
<dbReference type="EMBL" id="DSBT01000326">
    <property type="protein sequence ID" value="HDP78614.1"/>
    <property type="molecule type" value="Genomic_DNA"/>
</dbReference>
<organism evidence="12">
    <name type="scientific">Mesotoga infera</name>
    <dbReference type="NCBI Taxonomy" id="1236046"/>
    <lineage>
        <taxon>Bacteria</taxon>
        <taxon>Thermotogati</taxon>
        <taxon>Thermotogota</taxon>
        <taxon>Thermotogae</taxon>
        <taxon>Kosmotogales</taxon>
        <taxon>Kosmotogaceae</taxon>
        <taxon>Mesotoga</taxon>
    </lineage>
</organism>
<dbReference type="GO" id="GO:0004856">
    <property type="term" value="F:D-xylulokinase activity"/>
    <property type="evidence" value="ECO:0007669"/>
    <property type="project" value="UniProtKB-EC"/>
</dbReference>
<keyword evidence="7 9" id="KW-0119">Carbohydrate metabolism</keyword>
<dbReference type="InterPro" id="IPR018484">
    <property type="entry name" value="FGGY_N"/>
</dbReference>
<dbReference type="GO" id="GO:0005524">
    <property type="term" value="F:ATP binding"/>
    <property type="evidence" value="ECO:0007669"/>
    <property type="project" value="UniProtKB-KW"/>
</dbReference>
<proteinExistence type="inferred from homology"/>
<keyword evidence="6 9" id="KW-0067">ATP-binding</keyword>
<sequence length="526" mass="58329">MKLSLYWHILLNSISTIYMPEATMKQGILSIDLGTMGVKLSFVSLEGDIQQSAYAEYPIISELPGQAEQDPSLWWKGIIDCVRDLSATDRNLPRLVKAISICGQMHTHVYLDSDDEPIGPSITWLDQRSSEIIEEWNKDGKSERLFELTWNFPTTTYSAPQICWVKKHRPQVFEKTKSIMIAKDYIKFLLTGSKVTDPSDASGTAVFDIRKNQWSKEALELIGLDGKLLSQVIPSARIIGQVTEKAAGETGLVLGTPVVNGGSDHSVAELGSGLLGEGEVSVIVGTAGVVAACTSTPVIDPKKRVMCWSYPLEGYWDILGITQTAASSLTWFRNCFDKERSSEVFDEYSSLAESISLGSEGLVFLPYLMGERTPLWDSKARGVFFGLTMKHSKAHMVRAIMEGVSFSIKDCMKVVEELGVNFDSVNVMGGGSKSSVWRKIQSDIYGKKVRTLETQDTGAIGNLILALLATNEIGDPREAAKLVRHVETVIPDPIRSKRYENLFGIYKRIYDSTHSIMEELEAYTHE</sequence>
<dbReference type="PROSITE" id="PS00445">
    <property type="entry name" value="FGGY_KINASES_2"/>
    <property type="match status" value="1"/>
</dbReference>